<reference evidence="2 5" key="3">
    <citation type="journal article" date="2017" name="Nat. Microbiol.">
        <title>Natural product diversity associated with the nematode symbionts Photorhabdus and Xenorhabdus.</title>
        <authorList>
            <person name="Tobias N.J."/>
            <person name="Wolff H."/>
            <person name="Djahanschiri B."/>
            <person name="Grundmann F."/>
            <person name="Kronenwerth M."/>
            <person name="Shi Y.M."/>
            <person name="Simonyi S."/>
            <person name="Grun P."/>
            <person name="Shapiro-Ilan D."/>
            <person name="Pidot S.J."/>
            <person name="Stinear T.P."/>
            <person name="Ebersberger I."/>
            <person name="Bode H.B."/>
        </authorList>
    </citation>
    <scope>NUCLEOTIDE SEQUENCE [LARGE SCALE GENOMIC DNA]</scope>
    <source>
        <strain evidence="2 5">DSM 17908</strain>
    </source>
</reference>
<keyword evidence="2" id="KW-0378">Hydrolase</keyword>
<keyword evidence="5" id="KW-1185">Reference proteome</keyword>
<gene>
    <name evidence="3" type="ORF">SAMN05421680_102229</name>
    <name evidence="2" type="ORF">Xmau_00634</name>
</gene>
<evidence type="ECO:0000313" key="3">
    <source>
        <dbReference type="EMBL" id="SFI60380.1"/>
    </source>
</evidence>
<reference evidence="4" key="2">
    <citation type="submission" date="2016-10" db="EMBL/GenBank/DDBJ databases">
        <authorList>
            <person name="Varghese N."/>
            <person name="Submissions S."/>
        </authorList>
    </citation>
    <scope>NUCLEOTIDE SEQUENCE [LARGE SCALE GENOMIC DNA]</scope>
    <source>
        <strain evidence="4">DSM 17908</strain>
    </source>
</reference>
<evidence type="ECO:0000313" key="4">
    <source>
        <dbReference type="Proteomes" id="UP000198919"/>
    </source>
</evidence>
<protein>
    <submittedName>
        <fullName evidence="2">Peptidase M4</fullName>
        <ecNumber evidence="2">3.4.24.-</ecNumber>
    </submittedName>
    <submittedName>
        <fullName evidence="3">Protealysin propeptide</fullName>
    </submittedName>
</protein>
<dbReference type="InterPro" id="IPR032475">
    <property type="entry name" value="Protealysin_N_PP"/>
</dbReference>
<dbReference type="Proteomes" id="UP000198919">
    <property type="component" value="Unassembled WGS sequence"/>
</dbReference>
<feature type="domain" description="Protealysin N-terminal propeptide" evidence="1">
    <location>
        <begin position="10"/>
        <end position="49"/>
    </location>
</feature>
<dbReference type="OrthoDB" id="6445763at2"/>
<organism evidence="3 4">
    <name type="scientific">Xenorhabdus mauleonii</name>
    <dbReference type="NCBI Taxonomy" id="351675"/>
    <lineage>
        <taxon>Bacteria</taxon>
        <taxon>Pseudomonadati</taxon>
        <taxon>Pseudomonadota</taxon>
        <taxon>Gammaproteobacteria</taxon>
        <taxon>Enterobacterales</taxon>
        <taxon>Morganellaceae</taxon>
        <taxon>Xenorhabdus</taxon>
    </lineage>
</organism>
<evidence type="ECO:0000313" key="2">
    <source>
        <dbReference type="EMBL" id="PHM46228.1"/>
    </source>
</evidence>
<name>A0A1I3JJR9_9GAMM</name>
<dbReference type="AlphaFoldDB" id="A0A1I3JJR9"/>
<dbReference type="EMBL" id="FORG01000002">
    <property type="protein sequence ID" value="SFI60380.1"/>
    <property type="molecule type" value="Genomic_DNA"/>
</dbReference>
<evidence type="ECO:0000313" key="5">
    <source>
        <dbReference type="Proteomes" id="UP000224607"/>
    </source>
</evidence>
<sequence>MNNNKKCKKKIIPPYLLEYIANNCDSNDKKCILNTLEHVNELMKKSVKEDPHPPKDNSIIYNKKTLPETENTCSSSGK</sequence>
<dbReference type="EMBL" id="NITY01000001">
    <property type="protein sequence ID" value="PHM46228.1"/>
    <property type="molecule type" value="Genomic_DNA"/>
</dbReference>
<evidence type="ECO:0000259" key="1">
    <source>
        <dbReference type="Pfam" id="PF16485"/>
    </source>
</evidence>
<dbReference type="GO" id="GO:0016787">
    <property type="term" value="F:hydrolase activity"/>
    <property type="evidence" value="ECO:0007669"/>
    <property type="project" value="UniProtKB-KW"/>
</dbReference>
<reference evidence="3" key="1">
    <citation type="submission" date="2016-10" db="EMBL/GenBank/DDBJ databases">
        <authorList>
            <person name="de Groot N.N."/>
        </authorList>
    </citation>
    <scope>NUCLEOTIDE SEQUENCE [LARGE SCALE GENOMIC DNA]</scope>
    <source>
        <strain evidence="3">DSM 17908</strain>
    </source>
</reference>
<proteinExistence type="predicted"/>
<dbReference type="EC" id="3.4.24.-" evidence="2"/>
<dbReference type="Pfam" id="PF16485">
    <property type="entry name" value="PLN_propep"/>
    <property type="match status" value="1"/>
</dbReference>
<dbReference type="Proteomes" id="UP000224607">
    <property type="component" value="Unassembled WGS sequence"/>
</dbReference>
<accession>A0A1I3JJR9</accession>